<dbReference type="SMART" id="SM00369">
    <property type="entry name" value="LRR_TYP"/>
    <property type="match status" value="3"/>
</dbReference>
<keyword evidence="4" id="KW-0677">Repeat</keyword>
<evidence type="ECO:0000256" key="5">
    <source>
        <dbReference type="ARBA" id="ARBA00022771"/>
    </source>
</evidence>
<dbReference type="InterPro" id="IPR013085">
    <property type="entry name" value="U1-CZ_Znf_C2H2"/>
</dbReference>
<dbReference type="Gene3D" id="3.80.10.10">
    <property type="entry name" value="Ribonuclease Inhibitor"/>
    <property type="match status" value="3"/>
</dbReference>
<feature type="region of interest" description="Disordered" evidence="10">
    <location>
        <begin position="573"/>
        <end position="610"/>
    </location>
</feature>
<dbReference type="InterPro" id="IPR032675">
    <property type="entry name" value="LRR_dom_sf"/>
</dbReference>
<dbReference type="EMBL" id="CP055899">
    <property type="protein sequence ID" value="QKX55790.1"/>
    <property type="molecule type" value="Genomic_DNA"/>
</dbReference>
<feature type="compositionally biased region" description="Acidic residues" evidence="10">
    <location>
        <begin position="577"/>
        <end position="590"/>
    </location>
</feature>
<evidence type="ECO:0000256" key="4">
    <source>
        <dbReference type="ARBA" id="ARBA00022737"/>
    </source>
</evidence>
<evidence type="ECO:0000256" key="9">
    <source>
        <dbReference type="SAM" id="Coils"/>
    </source>
</evidence>
<evidence type="ECO:0000256" key="8">
    <source>
        <dbReference type="ARBA" id="ARBA00023273"/>
    </source>
</evidence>
<dbReference type="PANTHER" id="PTHR45973">
    <property type="entry name" value="PROTEIN PHOSPHATASE 1 REGULATORY SUBUNIT SDS22-RELATED"/>
    <property type="match status" value="1"/>
</dbReference>
<gene>
    <name evidence="13" type="ORF">TRUGW13939_02888</name>
</gene>
<dbReference type="SMART" id="SM01052">
    <property type="entry name" value="CAP_GLY"/>
    <property type="match status" value="1"/>
</dbReference>
<dbReference type="PANTHER" id="PTHR45973:SF9">
    <property type="entry name" value="LEUCINE-RICH REPEAT-CONTAINING PROTEIN 46"/>
    <property type="match status" value="1"/>
</dbReference>
<feature type="transmembrane region" description="Helical" evidence="11">
    <location>
        <begin position="55"/>
        <end position="78"/>
    </location>
</feature>
<feature type="compositionally biased region" description="Basic residues" evidence="10">
    <location>
        <begin position="907"/>
        <end position="917"/>
    </location>
</feature>
<protein>
    <recommendedName>
        <fullName evidence="12">CAP-Gly domain-containing protein</fullName>
    </recommendedName>
</protein>
<organism evidence="13 14">
    <name type="scientific">Talaromyces rugulosus</name>
    <name type="common">Penicillium rugulosum</name>
    <dbReference type="NCBI Taxonomy" id="121627"/>
    <lineage>
        <taxon>Eukaryota</taxon>
        <taxon>Fungi</taxon>
        <taxon>Dikarya</taxon>
        <taxon>Ascomycota</taxon>
        <taxon>Pezizomycotina</taxon>
        <taxon>Eurotiomycetes</taxon>
        <taxon>Eurotiomycetidae</taxon>
        <taxon>Eurotiales</taxon>
        <taxon>Trichocomaceae</taxon>
        <taxon>Talaromyces</taxon>
        <taxon>Talaromyces sect. Islandici</taxon>
    </lineage>
</organism>
<evidence type="ECO:0000256" key="10">
    <source>
        <dbReference type="SAM" id="MobiDB-lite"/>
    </source>
</evidence>
<keyword evidence="9" id="KW-0175">Coiled coil</keyword>
<keyword evidence="8" id="KW-0966">Cell projection</keyword>
<keyword evidence="3" id="KW-0479">Metal-binding</keyword>
<dbReference type="RefSeq" id="XP_035341968.1">
    <property type="nucleotide sequence ID" value="XM_035486075.1"/>
</dbReference>
<dbReference type="SUPFAM" id="SSF74924">
    <property type="entry name" value="Cap-Gly domain"/>
    <property type="match status" value="1"/>
</dbReference>
<accession>A0A7H8QP94</accession>
<keyword evidence="6" id="KW-0862">Zinc</keyword>
<evidence type="ECO:0000313" key="13">
    <source>
        <dbReference type="EMBL" id="QKX55790.1"/>
    </source>
</evidence>
<dbReference type="SUPFAM" id="SSF52058">
    <property type="entry name" value="L domain-like"/>
    <property type="match status" value="1"/>
</dbReference>
<keyword evidence="7" id="KW-0969">Cilium</keyword>
<dbReference type="PROSITE" id="PS50245">
    <property type="entry name" value="CAP_GLY_2"/>
    <property type="match status" value="1"/>
</dbReference>
<dbReference type="Pfam" id="PF01302">
    <property type="entry name" value="CAP_GLY"/>
    <property type="match status" value="1"/>
</dbReference>
<dbReference type="AlphaFoldDB" id="A0A7H8QP94"/>
<dbReference type="Pfam" id="PF06220">
    <property type="entry name" value="zf-U1"/>
    <property type="match status" value="1"/>
</dbReference>
<dbReference type="InterPro" id="IPR003591">
    <property type="entry name" value="Leu-rich_rpt_typical-subtyp"/>
</dbReference>
<dbReference type="InterPro" id="IPR001611">
    <property type="entry name" value="Leu-rich_rpt"/>
</dbReference>
<dbReference type="Gene3D" id="3.30.160.60">
    <property type="entry name" value="Classic Zinc Finger"/>
    <property type="match status" value="1"/>
</dbReference>
<sequence>MSRKYTTGQRLSFDNALCTVRYVGPVKGTEGEWLGVEWDDPVRGKHSGEHKGKRYFTCSSLSLSLSLSLNLFLFIMLISNLGISKQQTAASFVRPTRRIDQPQGFLEALRQKYASEFEEELAKRKATGNDEVQMNELISFNGKVVEEVGFEKIRKQLAELQDLKVVLLDNQCVAGVFGRDDDEQKRLYREELDKIEQTCPKIAELDLSRNLLYRWKDVREICEQLQQLKSLKLNGNRFEKVHPGLVFERISELHLDQTFMSFEEISSLTMQFPSLTSLTISTNHISTISSSLPATLRNLTLESNDITTLSSLKLLAQIPNLERLSVRGNDINTTITSQSNSNEEAGLFEFSKTLTSLDISRNQIDSWLFINDLPRIFPGLESLRISGNPLYDRAIASTNITGLPENPMTVDEAFMLTLARLGNLTSLNYSKITQNDRTNGELYYLSLIGKELSAFPASDEERILATHPRYPRLCEIYGEPAIRRRSDTFLGKNMRPGSVAARLVNFKLYCQAAPPLETGARPDEEKREHEYEIPRTFDVYRVKGIVSRLFGFAPLRFRLIWETDEWDPVEEFNLGGEEWDSDDEDDEEEEAISKDTADQPNTRKEAITPTVTKDDGRKFVRREVELIDSTRQVGFWLDDSTREPKYWCKQCQIYIRDTAFEKTQHEATGKHQGNLKRFLRDIHRNKEREQRDTARTTNEVERLRSLVSGKPAPATTKTDATQNRPSASSNIPRQATAEDRKKQVSQLVEMGVAVPEQYRRDMAIAGDWQTVSITRIEKGEEGPRLNTGVRKRKHEENEAEEYEAQAALESNVRKGWGSATRSYPGATEDTDDLEALLSRTKTVKRDEDADTKPEPDTEDAVKESPEGEAGLSKAEPGLIKEDPDSLELSGAVLPKSEDQEAAPAIVFKKRKSKATKK</sequence>
<evidence type="ECO:0000259" key="12">
    <source>
        <dbReference type="PROSITE" id="PS50245"/>
    </source>
</evidence>
<feature type="compositionally biased region" description="Basic and acidic residues" evidence="10">
    <location>
        <begin position="843"/>
        <end position="865"/>
    </location>
</feature>
<feature type="coiled-coil region" evidence="9">
    <location>
        <begin position="785"/>
        <end position="812"/>
    </location>
</feature>
<dbReference type="PROSITE" id="PS51450">
    <property type="entry name" value="LRR"/>
    <property type="match status" value="2"/>
</dbReference>
<dbReference type="InterPro" id="IPR036236">
    <property type="entry name" value="Znf_C2H2_sf"/>
</dbReference>
<dbReference type="InterPro" id="IPR050576">
    <property type="entry name" value="Cilia_flagella_integrity"/>
</dbReference>
<keyword evidence="11" id="KW-0812">Transmembrane</keyword>
<proteinExistence type="predicted"/>
<keyword evidence="2" id="KW-0433">Leucine-rich repeat</keyword>
<keyword evidence="11" id="KW-0472">Membrane</keyword>
<dbReference type="GO" id="GO:0008270">
    <property type="term" value="F:zinc ion binding"/>
    <property type="evidence" value="ECO:0007669"/>
    <property type="project" value="UniProtKB-KW"/>
</dbReference>
<dbReference type="Proteomes" id="UP000509510">
    <property type="component" value="Chromosome II"/>
</dbReference>
<feature type="compositionally biased region" description="Basic and acidic residues" evidence="10">
    <location>
        <begin position="591"/>
        <end position="610"/>
    </location>
</feature>
<keyword evidence="11" id="KW-1133">Transmembrane helix</keyword>
<dbReference type="Gene3D" id="2.30.30.190">
    <property type="entry name" value="CAP Gly-rich-like domain"/>
    <property type="match status" value="1"/>
</dbReference>
<evidence type="ECO:0000256" key="3">
    <source>
        <dbReference type="ARBA" id="ARBA00022723"/>
    </source>
</evidence>
<dbReference type="GeneID" id="55990395"/>
<evidence type="ECO:0000256" key="7">
    <source>
        <dbReference type="ARBA" id="ARBA00023069"/>
    </source>
</evidence>
<dbReference type="InterPro" id="IPR036859">
    <property type="entry name" value="CAP-Gly_dom_sf"/>
</dbReference>
<evidence type="ECO:0000256" key="11">
    <source>
        <dbReference type="SAM" id="Phobius"/>
    </source>
</evidence>
<feature type="compositionally biased region" description="Basic and acidic residues" evidence="10">
    <location>
        <begin position="684"/>
        <end position="704"/>
    </location>
</feature>
<feature type="compositionally biased region" description="Low complexity" evidence="10">
    <location>
        <begin position="710"/>
        <end position="721"/>
    </location>
</feature>
<keyword evidence="14" id="KW-1185">Reference proteome</keyword>
<feature type="region of interest" description="Disordered" evidence="10">
    <location>
        <begin position="813"/>
        <end position="917"/>
    </location>
</feature>
<evidence type="ECO:0000256" key="1">
    <source>
        <dbReference type="ARBA" id="ARBA00004138"/>
    </source>
</evidence>
<name>A0A7H8QP94_TALRU</name>
<evidence type="ECO:0000256" key="6">
    <source>
        <dbReference type="ARBA" id="ARBA00022833"/>
    </source>
</evidence>
<comment type="subcellular location">
    <subcellularLocation>
        <location evidence="1">Cell projection</location>
        <location evidence="1">Cilium</location>
    </subcellularLocation>
</comment>
<evidence type="ECO:0000256" key="2">
    <source>
        <dbReference type="ARBA" id="ARBA00022614"/>
    </source>
</evidence>
<evidence type="ECO:0000313" key="14">
    <source>
        <dbReference type="Proteomes" id="UP000509510"/>
    </source>
</evidence>
<dbReference type="OrthoDB" id="5273213at2759"/>
<dbReference type="KEGG" id="trg:TRUGW13939_02888"/>
<dbReference type="InterPro" id="IPR000938">
    <property type="entry name" value="CAP-Gly_domain"/>
</dbReference>
<feature type="domain" description="CAP-Gly" evidence="12">
    <location>
        <begin position="24"/>
        <end position="94"/>
    </location>
</feature>
<reference evidence="14" key="1">
    <citation type="submission" date="2020-06" db="EMBL/GenBank/DDBJ databases">
        <title>A chromosome-scale genome assembly of Talaromyces rugulosus W13939.</title>
        <authorList>
            <person name="Wang B."/>
            <person name="Guo L."/>
            <person name="Ye K."/>
            <person name="Wang L."/>
        </authorList>
    </citation>
    <scope>NUCLEOTIDE SEQUENCE [LARGE SCALE GENOMIC DNA]</scope>
    <source>
        <strain evidence="14">W13939</strain>
    </source>
</reference>
<feature type="compositionally biased region" description="Polar residues" evidence="10">
    <location>
        <begin position="722"/>
        <end position="733"/>
    </location>
</feature>
<feature type="region of interest" description="Disordered" evidence="10">
    <location>
        <begin position="684"/>
        <end position="742"/>
    </location>
</feature>
<keyword evidence="5" id="KW-0863">Zinc-finger</keyword>
<dbReference type="SUPFAM" id="SSF57667">
    <property type="entry name" value="beta-beta-alpha zinc fingers"/>
    <property type="match status" value="1"/>
</dbReference>